<dbReference type="Pfam" id="PF00004">
    <property type="entry name" value="AAA"/>
    <property type="match status" value="1"/>
</dbReference>
<feature type="domain" description="AAA+ ATPase" evidence="5">
    <location>
        <begin position="410"/>
        <end position="552"/>
    </location>
</feature>
<evidence type="ECO:0000256" key="4">
    <source>
        <dbReference type="SAM" id="MobiDB-lite"/>
    </source>
</evidence>
<dbReference type="EMBL" id="LBGZ01000006">
    <property type="protein sequence ID" value="PBJ40927.1"/>
    <property type="molecule type" value="Genomic_DNA"/>
</dbReference>
<keyword evidence="2" id="KW-0547">Nucleotide-binding</keyword>
<evidence type="ECO:0000256" key="1">
    <source>
        <dbReference type="ARBA" id="ARBA00010378"/>
    </source>
</evidence>
<reference evidence="6 7" key="1">
    <citation type="journal article" date="2017" name="Genome Biol. Evol.">
        <title>Population Structure and Local Adaptation of MAC Lung Disease Agent Mycobacterium avium subsp. hominissuis.</title>
        <authorList>
            <person name="Yano H."/>
            <person name="Iwamoto T."/>
            <person name="Nishiuchi Y."/>
            <person name="Nakajima C."/>
            <person name="Starkova D.A."/>
            <person name="Mokrousov I."/>
            <person name="Narvskaya O."/>
            <person name="Yoshida S."/>
            <person name="Arikawa K."/>
            <person name="Nakanishi N."/>
            <person name="Osaki K."/>
            <person name="Nakagawa I."/>
            <person name="Ato M."/>
            <person name="Suzuki Y."/>
            <person name="Maruyama F."/>
        </authorList>
    </citation>
    <scope>NUCLEOTIDE SEQUENCE [LARGE SCALE GENOMIC DNA]</scope>
    <source>
        <strain evidence="6 7">OCU466</strain>
    </source>
</reference>
<dbReference type="Pfam" id="PF17866">
    <property type="entry name" value="AAA_lid_6"/>
    <property type="match status" value="1"/>
</dbReference>
<dbReference type="InterPro" id="IPR041627">
    <property type="entry name" value="AAA_lid_6"/>
</dbReference>
<evidence type="ECO:0000313" key="6">
    <source>
        <dbReference type="EMBL" id="PBJ40927.1"/>
    </source>
</evidence>
<gene>
    <name evidence="6" type="ORF">XV03_00900</name>
</gene>
<dbReference type="SUPFAM" id="SSF48452">
    <property type="entry name" value="TPR-like"/>
    <property type="match status" value="1"/>
</dbReference>
<keyword evidence="3" id="KW-0067">ATP-binding</keyword>
<evidence type="ECO:0000256" key="3">
    <source>
        <dbReference type="ARBA" id="ARBA00022840"/>
    </source>
</evidence>
<dbReference type="InterPro" id="IPR011990">
    <property type="entry name" value="TPR-like_helical_dom_sf"/>
</dbReference>
<evidence type="ECO:0000313" key="7">
    <source>
        <dbReference type="Proteomes" id="UP000218842"/>
    </source>
</evidence>
<dbReference type="Gene3D" id="1.10.8.60">
    <property type="match status" value="1"/>
</dbReference>
<dbReference type="PANTHER" id="PTHR43392">
    <property type="entry name" value="AAA-TYPE ATPASE FAMILY PROTEIN / ANKYRIN REPEAT FAMILY PROTEIN"/>
    <property type="match status" value="1"/>
</dbReference>
<feature type="region of interest" description="Disordered" evidence="4">
    <location>
        <begin position="1"/>
        <end position="46"/>
    </location>
</feature>
<dbReference type="GO" id="GO:0005524">
    <property type="term" value="F:ATP binding"/>
    <property type="evidence" value="ECO:0007669"/>
    <property type="project" value="UniProtKB-KW"/>
</dbReference>
<dbReference type="InterPro" id="IPR049078">
    <property type="entry name" value="T7SS_EccA1-like_N"/>
</dbReference>
<name>A0A2A3LF30_MYCAV</name>
<comment type="caution">
    <text evidence="6">The sequence shown here is derived from an EMBL/GenBank/DDBJ whole genome shotgun (WGS) entry which is preliminary data.</text>
</comment>
<dbReference type="Gene3D" id="3.40.50.300">
    <property type="entry name" value="P-loop containing nucleotide triphosphate hydrolases"/>
    <property type="match status" value="1"/>
</dbReference>
<dbReference type="PRINTS" id="PR00819">
    <property type="entry name" value="CBXCFQXSUPER"/>
</dbReference>
<feature type="compositionally biased region" description="Basic residues" evidence="4">
    <location>
        <begin position="1"/>
        <end position="19"/>
    </location>
</feature>
<sequence>MRRSRSARSRSTATRRGRREQHGAGSKGGGASSRRHRKAQPGGGTASVDPDLVSYFINGLRYLSQDNLAAARDNFLYCTELDSTQCDLYRALAMLEGHMGDGPASADLVEKIYRSLPTWGRVLAAVGDETATVYPADYLPVSVDLRYLGLKVESYTPTGIHIGQACALADQRRFDEALQVINAAPVMTPMVQLATVLIYFKAARWQDVIDLGQNLLNPVRHDGHDRSLGTTDTYLQAVAYLLTGISYAHLGNFVTAVDRLRTADTKQVADDGREFHYIGVGAEVCYYLGLIERAKGEDDNARVYWNNGLAYDRTPKLVAALADPTVTLRQTTAKLIDQRGSYWDINTEPDLNEVRKAELVENQNALLEEADAELMAQIGMEEVKGQVRRLKAAVAFEQELARRGRDLDRKALHLIFAGPPGTGKTTIARVIAKVFAGLGVCPSDTVVEASRADLVGSHEGESLRMTREVLARADGGVLFIDEAYEIVQARNDGQVDPFGTEAMTELMRQMENKRDTLIVIMAGYEADMNRLLATNEGLNSRFPRRITFHSYTPEEIGDIAVRLAEARHNILPADARQMFVDAAHRLQGNNHAGKKMLDVAGNGRFVRNVVELAEEFRSERLQETNLRALSDDELLALTPADIGPAMDKELIKHFGASAPKIAAPPAADQTRWLNGGDVN</sequence>
<dbReference type="Pfam" id="PF21545">
    <property type="entry name" value="T7SS_EccA1_N"/>
    <property type="match status" value="1"/>
</dbReference>
<dbReference type="PANTHER" id="PTHR43392:SF2">
    <property type="entry name" value="AAA-TYPE ATPASE FAMILY PROTEIN _ ANKYRIN REPEAT FAMILY PROTEIN"/>
    <property type="match status" value="1"/>
</dbReference>
<dbReference type="InterPro" id="IPR027417">
    <property type="entry name" value="P-loop_NTPase"/>
</dbReference>
<organism evidence="6 7">
    <name type="scientific">Mycobacterium avium subsp. hominissuis</name>
    <dbReference type="NCBI Taxonomy" id="439334"/>
    <lineage>
        <taxon>Bacteria</taxon>
        <taxon>Bacillati</taxon>
        <taxon>Actinomycetota</taxon>
        <taxon>Actinomycetes</taxon>
        <taxon>Mycobacteriales</taxon>
        <taxon>Mycobacteriaceae</taxon>
        <taxon>Mycobacterium</taxon>
        <taxon>Mycobacterium avium complex (MAC)</taxon>
    </lineage>
</organism>
<dbReference type="Gene3D" id="1.25.40.10">
    <property type="entry name" value="Tetratricopeptide repeat domain"/>
    <property type="match status" value="1"/>
</dbReference>
<accession>A0A2A3LF30</accession>
<dbReference type="FunFam" id="3.40.50.300:FF:000216">
    <property type="entry name" value="Type VII secretion ATPase EccA"/>
    <property type="match status" value="1"/>
</dbReference>
<dbReference type="InterPro" id="IPR003959">
    <property type="entry name" value="ATPase_AAA_core"/>
</dbReference>
<dbReference type="InterPro" id="IPR050773">
    <property type="entry name" value="CbxX/CfxQ_RuBisCO_ESX"/>
</dbReference>
<dbReference type="InterPro" id="IPR003593">
    <property type="entry name" value="AAA+_ATPase"/>
</dbReference>
<dbReference type="CDD" id="cd19481">
    <property type="entry name" value="RecA-like_protease"/>
    <property type="match status" value="1"/>
</dbReference>
<dbReference type="Proteomes" id="UP000218842">
    <property type="component" value="Unassembled WGS sequence"/>
</dbReference>
<dbReference type="SMART" id="SM00382">
    <property type="entry name" value="AAA"/>
    <property type="match status" value="1"/>
</dbReference>
<comment type="similarity">
    <text evidence="1">Belongs to the CbxX/CfxQ family.</text>
</comment>
<protein>
    <submittedName>
        <fullName evidence="6">AAA family ATPase</fullName>
    </submittedName>
</protein>
<dbReference type="SUPFAM" id="SSF52540">
    <property type="entry name" value="P-loop containing nucleoside triphosphate hydrolases"/>
    <property type="match status" value="1"/>
</dbReference>
<dbReference type="InterPro" id="IPR000641">
    <property type="entry name" value="CbxX/CfxQ"/>
</dbReference>
<evidence type="ECO:0000256" key="2">
    <source>
        <dbReference type="ARBA" id="ARBA00022741"/>
    </source>
</evidence>
<dbReference type="AlphaFoldDB" id="A0A2A3LF30"/>
<evidence type="ECO:0000259" key="5">
    <source>
        <dbReference type="SMART" id="SM00382"/>
    </source>
</evidence>
<dbReference type="GO" id="GO:0016887">
    <property type="term" value="F:ATP hydrolysis activity"/>
    <property type="evidence" value="ECO:0007669"/>
    <property type="project" value="InterPro"/>
</dbReference>
<proteinExistence type="inferred from homology"/>